<comment type="caution">
    <text evidence="1">The sequence shown here is derived from an EMBL/GenBank/DDBJ whole genome shotgun (WGS) entry which is preliminary data.</text>
</comment>
<dbReference type="Pfam" id="PF11171">
    <property type="entry name" value="DUF2958"/>
    <property type="match status" value="1"/>
</dbReference>
<proteinExistence type="predicted"/>
<organism evidence="1">
    <name type="scientific">marine sediment metagenome</name>
    <dbReference type="NCBI Taxonomy" id="412755"/>
    <lineage>
        <taxon>unclassified sequences</taxon>
        <taxon>metagenomes</taxon>
        <taxon>ecological metagenomes</taxon>
    </lineage>
</organism>
<dbReference type="InterPro" id="IPR021341">
    <property type="entry name" value="DUF2958"/>
</dbReference>
<sequence>MLMLTKEITAKLPLLGATEETPTAEKVCVVKYFQPWGSWTWYAVEFDGKDIFFGLVDGFELEWGSFSLSELQSVKGPMGLKLERDLYFGMPKMKDISALKGRESSWCY</sequence>
<evidence type="ECO:0000313" key="1">
    <source>
        <dbReference type="EMBL" id="GAI89079.1"/>
    </source>
</evidence>
<protein>
    <recommendedName>
        <fullName evidence="2">DUF2958 domain-containing protein</fullName>
    </recommendedName>
</protein>
<dbReference type="AlphaFoldDB" id="X1U9T4"/>
<name>X1U9T4_9ZZZZ</name>
<evidence type="ECO:0008006" key="2">
    <source>
        <dbReference type="Google" id="ProtNLM"/>
    </source>
</evidence>
<gene>
    <name evidence="1" type="ORF">S12H4_34141</name>
</gene>
<reference evidence="1" key="1">
    <citation type="journal article" date="2014" name="Front. Microbiol.">
        <title>High frequency of phylogenetically diverse reductive dehalogenase-homologous genes in deep subseafloor sedimentary metagenomes.</title>
        <authorList>
            <person name="Kawai M."/>
            <person name="Futagami T."/>
            <person name="Toyoda A."/>
            <person name="Takaki Y."/>
            <person name="Nishi S."/>
            <person name="Hori S."/>
            <person name="Arai W."/>
            <person name="Tsubouchi T."/>
            <person name="Morono Y."/>
            <person name="Uchiyama I."/>
            <person name="Ito T."/>
            <person name="Fujiyama A."/>
            <person name="Inagaki F."/>
            <person name="Takami H."/>
        </authorList>
    </citation>
    <scope>NUCLEOTIDE SEQUENCE</scope>
    <source>
        <strain evidence="1">Expedition CK06-06</strain>
    </source>
</reference>
<dbReference type="EMBL" id="BARW01020176">
    <property type="protein sequence ID" value="GAI89079.1"/>
    <property type="molecule type" value="Genomic_DNA"/>
</dbReference>
<accession>X1U9T4</accession>